<dbReference type="CDD" id="cd00082">
    <property type="entry name" value="HisKA"/>
    <property type="match status" value="1"/>
</dbReference>
<dbReference type="SUPFAM" id="SSF47384">
    <property type="entry name" value="Homodimeric domain of signal transducing histidine kinase"/>
    <property type="match status" value="1"/>
</dbReference>
<evidence type="ECO:0000256" key="7">
    <source>
        <dbReference type="ARBA" id="ARBA00058004"/>
    </source>
</evidence>
<dbReference type="SMART" id="SM00387">
    <property type="entry name" value="HATPase_c"/>
    <property type="match status" value="1"/>
</dbReference>
<dbReference type="PROSITE" id="PS50109">
    <property type="entry name" value="HIS_KIN"/>
    <property type="match status" value="1"/>
</dbReference>
<gene>
    <name evidence="10" type="ORF">I7X43_07995</name>
</gene>
<dbReference type="InterPro" id="IPR003594">
    <property type="entry name" value="HATPase_dom"/>
</dbReference>
<dbReference type="Proteomes" id="UP000620139">
    <property type="component" value="Unassembled WGS sequence"/>
</dbReference>
<keyword evidence="3" id="KW-0597">Phosphoprotein</keyword>
<keyword evidence="6" id="KW-0843">Virulence</keyword>
<comment type="function">
    <text evidence="7">Member of the two-component regulatory system BvgS/BvgA. Phosphorylates BvgA via a four-step phosphorelay in response to environmental signals.</text>
</comment>
<dbReference type="InterPro" id="IPR003661">
    <property type="entry name" value="HisK_dim/P_dom"/>
</dbReference>
<evidence type="ECO:0000313" key="11">
    <source>
        <dbReference type="Proteomes" id="UP000620139"/>
    </source>
</evidence>
<dbReference type="InterPro" id="IPR004358">
    <property type="entry name" value="Sig_transdc_His_kin-like_C"/>
</dbReference>
<proteinExistence type="predicted"/>
<dbReference type="InterPro" id="IPR036097">
    <property type="entry name" value="HisK_dim/P_sf"/>
</dbReference>
<evidence type="ECO:0000256" key="4">
    <source>
        <dbReference type="ARBA" id="ARBA00022729"/>
    </source>
</evidence>
<dbReference type="InterPro" id="IPR036890">
    <property type="entry name" value="HATPase_C_sf"/>
</dbReference>
<dbReference type="EMBL" id="JAEDAL010000003">
    <property type="protein sequence ID" value="MBH9552793.1"/>
    <property type="molecule type" value="Genomic_DNA"/>
</dbReference>
<dbReference type="PANTHER" id="PTHR45339">
    <property type="entry name" value="HYBRID SIGNAL TRANSDUCTION HISTIDINE KINASE J"/>
    <property type="match status" value="1"/>
</dbReference>
<dbReference type="RefSeq" id="WP_198100416.1">
    <property type="nucleotide sequence ID" value="NZ_JAEDAL010000003.1"/>
</dbReference>
<evidence type="ECO:0000256" key="6">
    <source>
        <dbReference type="ARBA" id="ARBA00023026"/>
    </source>
</evidence>
<reference evidence="10" key="1">
    <citation type="submission" date="2020-12" db="EMBL/GenBank/DDBJ databases">
        <title>The genome sequence of Inhella sp. 4Y17.</title>
        <authorList>
            <person name="Liu Y."/>
        </authorList>
    </citation>
    <scope>NUCLEOTIDE SEQUENCE</scope>
    <source>
        <strain evidence="10">4Y10</strain>
    </source>
</reference>
<evidence type="ECO:0000313" key="10">
    <source>
        <dbReference type="EMBL" id="MBH9552793.1"/>
    </source>
</evidence>
<evidence type="ECO:0000256" key="2">
    <source>
        <dbReference type="ARBA" id="ARBA00012438"/>
    </source>
</evidence>
<comment type="caution">
    <text evidence="10">The sequence shown here is derived from an EMBL/GenBank/DDBJ whole genome shotgun (WGS) entry which is preliminary data.</text>
</comment>
<evidence type="ECO:0000256" key="5">
    <source>
        <dbReference type="ARBA" id="ARBA00023012"/>
    </source>
</evidence>
<organism evidence="10 11">
    <name type="scientific">Inhella gelatinilytica</name>
    <dbReference type="NCBI Taxonomy" id="2795030"/>
    <lineage>
        <taxon>Bacteria</taxon>
        <taxon>Pseudomonadati</taxon>
        <taxon>Pseudomonadota</taxon>
        <taxon>Betaproteobacteria</taxon>
        <taxon>Burkholderiales</taxon>
        <taxon>Sphaerotilaceae</taxon>
        <taxon>Inhella</taxon>
    </lineage>
</organism>
<dbReference type="Gene3D" id="3.30.565.10">
    <property type="entry name" value="Histidine kinase-like ATPase, C-terminal domain"/>
    <property type="match status" value="1"/>
</dbReference>
<dbReference type="SMART" id="SM00388">
    <property type="entry name" value="HisKA"/>
    <property type="match status" value="1"/>
</dbReference>
<sequence>MTASPPVRTADPGLSAELCLASGRLLAGSAVALDLLERLQGWAQASDLARLLADAPRAQEALDTARKNQVWRHTASLHLPEGTRWYRLELHAGPTDTGRLVGVDIHDVIEAGLEVQRQLREAQHQARGQTEMASHLAHEMRTPLAGMISLTELVMGSEITDRQRKLLGLALQSGRGLLELLNHSLDLAKLEAGGVQLESAPFTLHECLKEALGPLLPQAHAKGLKLAARIQPGVPHHLLGDALRLRQIIVNLVGNALKFTAKGEVRVDIQRADWHSESPGGEGCTELRLCLAVTDTGPGMSPEQQQALFKPYQQADASIARRFGGTGLGLSIAQRLVCLMGGQIEVESTQGVGSCFRFEFDAQRLPEPLNTAA</sequence>
<keyword evidence="11" id="KW-1185">Reference proteome</keyword>
<name>A0A931IY72_9BURK</name>
<evidence type="ECO:0000256" key="3">
    <source>
        <dbReference type="ARBA" id="ARBA00022553"/>
    </source>
</evidence>
<dbReference type="PRINTS" id="PR00344">
    <property type="entry name" value="BCTRLSENSOR"/>
</dbReference>
<dbReference type="SUPFAM" id="SSF55874">
    <property type="entry name" value="ATPase domain of HSP90 chaperone/DNA topoisomerase II/histidine kinase"/>
    <property type="match status" value="1"/>
</dbReference>
<dbReference type="PANTHER" id="PTHR45339:SF5">
    <property type="entry name" value="HISTIDINE KINASE"/>
    <property type="match status" value="1"/>
</dbReference>
<dbReference type="FunFam" id="3.30.565.10:FF:000010">
    <property type="entry name" value="Sensor histidine kinase RcsC"/>
    <property type="match status" value="1"/>
</dbReference>
<dbReference type="EC" id="2.7.13.3" evidence="2"/>
<dbReference type="Pfam" id="PF00512">
    <property type="entry name" value="HisKA"/>
    <property type="match status" value="1"/>
</dbReference>
<dbReference type="InterPro" id="IPR005467">
    <property type="entry name" value="His_kinase_dom"/>
</dbReference>
<evidence type="ECO:0000256" key="8">
    <source>
        <dbReference type="ARBA" id="ARBA00070152"/>
    </source>
</evidence>
<accession>A0A931IY72</accession>
<keyword evidence="5" id="KW-0902">Two-component regulatory system</keyword>
<comment type="catalytic activity">
    <reaction evidence="1">
        <text>ATP + protein L-histidine = ADP + protein N-phospho-L-histidine.</text>
        <dbReference type="EC" id="2.7.13.3"/>
    </reaction>
</comment>
<dbReference type="CDD" id="cd16922">
    <property type="entry name" value="HATPase_EvgS-ArcB-TorS-like"/>
    <property type="match status" value="1"/>
</dbReference>
<keyword evidence="4" id="KW-0732">Signal</keyword>
<dbReference type="GO" id="GO:0000155">
    <property type="term" value="F:phosphorelay sensor kinase activity"/>
    <property type="evidence" value="ECO:0007669"/>
    <property type="project" value="InterPro"/>
</dbReference>
<protein>
    <recommendedName>
        <fullName evidence="8">Virulence sensor protein BvgS</fullName>
        <ecNumber evidence="2">2.7.13.3</ecNumber>
    </recommendedName>
</protein>
<evidence type="ECO:0000256" key="1">
    <source>
        <dbReference type="ARBA" id="ARBA00000085"/>
    </source>
</evidence>
<dbReference type="Pfam" id="PF02518">
    <property type="entry name" value="HATPase_c"/>
    <property type="match status" value="1"/>
</dbReference>
<dbReference type="Gene3D" id="1.10.287.130">
    <property type="match status" value="1"/>
</dbReference>
<evidence type="ECO:0000259" key="9">
    <source>
        <dbReference type="PROSITE" id="PS50109"/>
    </source>
</evidence>
<feature type="domain" description="Histidine kinase" evidence="9">
    <location>
        <begin position="135"/>
        <end position="364"/>
    </location>
</feature>
<dbReference type="AlphaFoldDB" id="A0A931IY72"/>